<name>A0A136A1R1_9ALTE</name>
<reference evidence="3" key="1">
    <citation type="submission" date="2016-02" db="EMBL/GenBank/DDBJ databases">
        <authorList>
            <person name="Schultz-Johansen M."/>
            <person name="Glaring M.A."/>
            <person name="Bech P.K."/>
            <person name="Stougaard P."/>
        </authorList>
    </citation>
    <scope>NUCLEOTIDE SEQUENCE [LARGE SCALE GENOMIC DNA]</scope>
    <source>
        <strain evidence="3">S66</strain>
    </source>
</reference>
<dbReference type="STRING" id="1799789.AX660_13520"/>
<accession>A0A136A1R1</accession>
<evidence type="ECO:0000313" key="2">
    <source>
        <dbReference type="EMBL" id="KXI29165.1"/>
    </source>
</evidence>
<feature type="compositionally biased region" description="Polar residues" evidence="1">
    <location>
        <begin position="29"/>
        <end position="51"/>
    </location>
</feature>
<dbReference type="AlphaFoldDB" id="A0A136A1R1"/>
<dbReference type="Proteomes" id="UP000070299">
    <property type="component" value="Unassembled WGS sequence"/>
</dbReference>
<sequence>MSNQTKPCLNLPLSADCHESCSPHWPKTLVSTSSINTQPPKPNNNARQNQKLKCLSNLGF</sequence>
<keyword evidence="3" id="KW-1185">Reference proteome</keyword>
<evidence type="ECO:0000256" key="1">
    <source>
        <dbReference type="SAM" id="MobiDB-lite"/>
    </source>
</evidence>
<evidence type="ECO:0000313" key="3">
    <source>
        <dbReference type="Proteomes" id="UP000070299"/>
    </source>
</evidence>
<dbReference type="EMBL" id="LSNE01000005">
    <property type="protein sequence ID" value="KXI29165.1"/>
    <property type="molecule type" value="Genomic_DNA"/>
</dbReference>
<gene>
    <name evidence="2" type="ORF">AX660_13520</name>
</gene>
<feature type="region of interest" description="Disordered" evidence="1">
    <location>
        <begin position="28"/>
        <end position="51"/>
    </location>
</feature>
<comment type="caution">
    <text evidence="2">The sequence shown here is derived from an EMBL/GenBank/DDBJ whole genome shotgun (WGS) entry which is preliminary data.</text>
</comment>
<organism evidence="2 3">
    <name type="scientific">Paraglaciecola hydrolytica</name>
    <dbReference type="NCBI Taxonomy" id="1799789"/>
    <lineage>
        <taxon>Bacteria</taxon>
        <taxon>Pseudomonadati</taxon>
        <taxon>Pseudomonadota</taxon>
        <taxon>Gammaproteobacteria</taxon>
        <taxon>Alteromonadales</taxon>
        <taxon>Alteromonadaceae</taxon>
        <taxon>Paraglaciecola</taxon>
    </lineage>
</organism>
<protein>
    <submittedName>
        <fullName evidence="2">Uncharacterized protein</fullName>
    </submittedName>
</protein>
<proteinExistence type="predicted"/>